<reference evidence="1 2" key="1">
    <citation type="submission" date="2019-09" db="EMBL/GenBank/DDBJ databases">
        <title>Complete genome sequence of Arachidicoccus sp. B3-10 isolated from apple orchard soil.</title>
        <authorList>
            <person name="Kim H.S."/>
            <person name="Han K.-I."/>
            <person name="Suh M.K."/>
            <person name="Lee K.C."/>
            <person name="Eom M.K."/>
            <person name="Kim J.-S."/>
            <person name="Kang S.W."/>
            <person name="Sin Y."/>
            <person name="Lee J.-S."/>
        </authorList>
    </citation>
    <scope>NUCLEOTIDE SEQUENCE [LARGE SCALE GENOMIC DNA]</scope>
    <source>
        <strain evidence="1 2">B3-10</strain>
    </source>
</reference>
<dbReference type="OrthoDB" id="9789813at2"/>
<dbReference type="RefSeq" id="WP_131330937.1">
    <property type="nucleotide sequence ID" value="NZ_CP044016.1"/>
</dbReference>
<evidence type="ECO:0000313" key="2">
    <source>
        <dbReference type="Proteomes" id="UP000292424"/>
    </source>
</evidence>
<dbReference type="InterPro" id="IPR058532">
    <property type="entry name" value="YjbR/MT2646/Rv2570-like"/>
</dbReference>
<keyword evidence="1" id="KW-0238">DNA-binding</keyword>
<proteinExistence type="predicted"/>
<dbReference type="Pfam" id="PF04237">
    <property type="entry name" value="YjbR"/>
    <property type="match status" value="1"/>
</dbReference>
<keyword evidence="2" id="KW-1185">Reference proteome</keyword>
<dbReference type="EMBL" id="CP044016">
    <property type="protein sequence ID" value="QES89981.1"/>
    <property type="molecule type" value="Genomic_DNA"/>
</dbReference>
<dbReference type="KEGG" id="arac:E0W69_015375"/>
<name>A0A5P2GEE3_9BACT</name>
<dbReference type="SUPFAM" id="SSF142906">
    <property type="entry name" value="YjbR-like"/>
    <property type="match status" value="1"/>
</dbReference>
<dbReference type="PANTHER" id="PTHR35145:SF1">
    <property type="entry name" value="CYTOPLASMIC PROTEIN"/>
    <property type="match status" value="1"/>
</dbReference>
<dbReference type="InterPro" id="IPR007351">
    <property type="entry name" value="YjbR"/>
</dbReference>
<dbReference type="Proteomes" id="UP000292424">
    <property type="component" value="Chromosome"/>
</dbReference>
<dbReference type="GO" id="GO:0003677">
    <property type="term" value="F:DNA binding"/>
    <property type="evidence" value="ECO:0007669"/>
    <property type="project" value="UniProtKB-KW"/>
</dbReference>
<dbReference type="AlphaFoldDB" id="A0A5P2GEE3"/>
<accession>A0A5P2GEE3</accession>
<protein>
    <submittedName>
        <fullName evidence="1">MmcQ/YjbR family DNA-binding protein</fullName>
    </submittedName>
</protein>
<dbReference type="Gene3D" id="3.90.1150.30">
    <property type="match status" value="1"/>
</dbReference>
<dbReference type="PANTHER" id="PTHR35145">
    <property type="entry name" value="CYTOPLASMIC PROTEIN-RELATED"/>
    <property type="match status" value="1"/>
</dbReference>
<evidence type="ECO:0000313" key="1">
    <source>
        <dbReference type="EMBL" id="QES89981.1"/>
    </source>
</evidence>
<gene>
    <name evidence="1" type="ORF">E0W69_015375</name>
</gene>
<sequence length="110" mass="12732">MNIEQIRDYALQKENVEECFPFGEETLVFKTGGKIFLLAGLESFPASINLKCDPDRALELREEYEDITPGFHMNKKHWNTVMIESRIPAKLIKEMIDHSYSLVLPKSKKS</sequence>
<dbReference type="InterPro" id="IPR038056">
    <property type="entry name" value="YjbR-like_sf"/>
</dbReference>
<organism evidence="1 2">
    <name type="scientific">Rhizosphaericola mali</name>
    <dbReference type="NCBI Taxonomy" id="2545455"/>
    <lineage>
        <taxon>Bacteria</taxon>
        <taxon>Pseudomonadati</taxon>
        <taxon>Bacteroidota</taxon>
        <taxon>Chitinophagia</taxon>
        <taxon>Chitinophagales</taxon>
        <taxon>Chitinophagaceae</taxon>
        <taxon>Rhizosphaericola</taxon>
    </lineage>
</organism>